<dbReference type="STRING" id="1221500.ABE65_001240"/>
<organism evidence="1 2">
    <name type="scientific">Fictibacillus phosphorivorans</name>
    <dbReference type="NCBI Taxonomy" id="1221500"/>
    <lineage>
        <taxon>Bacteria</taxon>
        <taxon>Bacillati</taxon>
        <taxon>Bacillota</taxon>
        <taxon>Bacilli</taxon>
        <taxon>Bacillales</taxon>
        <taxon>Fictibacillaceae</taxon>
        <taxon>Fictibacillus</taxon>
    </lineage>
</organism>
<gene>
    <name evidence="1" type="ORF">ABE65_001240</name>
</gene>
<dbReference type="EMBL" id="CP015378">
    <property type="protein sequence ID" value="ANC75559.1"/>
    <property type="molecule type" value="Genomic_DNA"/>
</dbReference>
<name>A0A161IIB7_9BACL</name>
<keyword evidence="2" id="KW-1185">Reference proteome</keyword>
<evidence type="ECO:0000313" key="1">
    <source>
        <dbReference type="EMBL" id="ANC75559.1"/>
    </source>
</evidence>
<dbReference type="AlphaFoldDB" id="A0A161IIB7"/>
<proteinExistence type="predicted"/>
<dbReference type="Proteomes" id="UP000076623">
    <property type="component" value="Chromosome"/>
</dbReference>
<evidence type="ECO:0000313" key="2">
    <source>
        <dbReference type="Proteomes" id="UP000076623"/>
    </source>
</evidence>
<sequence>MEGACQPHEILLACKACDEEAYYGELTFRRRSKELLKVGSQKNGSGSSRPDKQKVNGFEGALCLLSHLTFDLEGLATATRQVRHLRVKRTNVAHRLPRGKRATWNGNQRLTRKWSANSEITSNFYATTSLVYNSTN</sequence>
<reference evidence="1 2" key="1">
    <citation type="submission" date="2016-04" db="EMBL/GenBank/DDBJ databases">
        <title>Complete genome sequence of Fictibacillus phosphorivorans G25-29, a strain toxic to nematodes.</title>
        <authorList>
            <person name="Zheng Z."/>
        </authorList>
    </citation>
    <scope>NUCLEOTIDE SEQUENCE [LARGE SCALE GENOMIC DNA]</scope>
    <source>
        <strain evidence="1 2">G25-29</strain>
    </source>
</reference>
<dbReference type="KEGG" id="fpn:ABE65_001240"/>
<protein>
    <submittedName>
        <fullName evidence="1">Uncharacterized protein</fullName>
    </submittedName>
</protein>
<accession>A0A161IIB7</accession>